<dbReference type="SUPFAM" id="SSF75005">
    <property type="entry name" value="Arabinanase/levansucrase/invertase"/>
    <property type="match status" value="1"/>
</dbReference>
<evidence type="ECO:0000256" key="3">
    <source>
        <dbReference type="ARBA" id="ARBA00024356"/>
    </source>
</evidence>
<dbReference type="EMBL" id="CP036298">
    <property type="protein sequence ID" value="QDV24935.1"/>
    <property type="molecule type" value="Genomic_DNA"/>
</dbReference>
<dbReference type="Pfam" id="PF04041">
    <property type="entry name" value="Glyco_hydro_130"/>
    <property type="match status" value="1"/>
</dbReference>
<dbReference type="KEGG" id="ahel:Q31a_32570"/>
<dbReference type="EC" id="2.4.1.-" evidence="4"/>
<evidence type="ECO:0000256" key="1">
    <source>
        <dbReference type="ARBA" id="ARBA00022676"/>
    </source>
</evidence>
<organism evidence="4 5">
    <name type="scientific">Aureliella helgolandensis</name>
    <dbReference type="NCBI Taxonomy" id="2527968"/>
    <lineage>
        <taxon>Bacteria</taxon>
        <taxon>Pseudomonadati</taxon>
        <taxon>Planctomycetota</taxon>
        <taxon>Planctomycetia</taxon>
        <taxon>Pirellulales</taxon>
        <taxon>Pirellulaceae</taxon>
        <taxon>Aureliella</taxon>
    </lineage>
</organism>
<keyword evidence="5" id="KW-1185">Reference proteome</keyword>
<gene>
    <name evidence="4" type="ORF">Q31a_32570</name>
</gene>
<comment type="similarity">
    <text evidence="3">Belongs to the glycosyl hydrolase 130 family.</text>
</comment>
<dbReference type="GO" id="GO:0016757">
    <property type="term" value="F:glycosyltransferase activity"/>
    <property type="evidence" value="ECO:0007669"/>
    <property type="project" value="UniProtKB-KW"/>
</dbReference>
<keyword evidence="2 4" id="KW-0808">Transferase</keyword>
<sequence length="349" mass="38156">MLRPSDIAPSHEEWEVVGVFNPAVAVMDDEVVMLVRVAERPVPTSSGRVALPRWQSTGDVTVDWFEDEDVQPVDARVVATKPSGNLRLTSISHLRVFRQSIKAPNGWRAAGGILPEADFECFGLEDPRITNIDGTFWITYVAVSELGAVTALLSSIDLVNFKRHGIIFPCENKDVVLFPQKIDGGYLALHRPNPHSHFSPPSIWTAQSPDLLHWGRHAQLLGGRQSWERDRVGAGTPPILIDEGWLMLFHGSETSRVKGQVGCYTAGALLLDRHNPAQILARSMSPTMAPTASFETHGFVPNVVFPTALLDQGDTLAVYYGAADSCVGMAEFSKDAILQSMTIQGVPGR</sequence>
<proteinExistence type="inferred from homology"/>
<protein>
    <submittedName>
        <fullName evidence="4">Beta-1,4-mannooligosaccharide phosphorylase</fullName>
        <ecNumber evidence="4">2.4.1.-</ecNumber>
    </submittedName>
</protein>
<name>A0A518G8M3_9BACT</name>
<evidence type="ECO:0000313" key="5">
    <source>
        <dbReference type="Proteomes" id="UP000318017"/>
    </source>
</evidence>
<dbReference type="InterPro" id="IPR023296">
    <property type="entry name" value="Glyco_hydro_beta-prop_sf"/>
</dbReference>
<dbReference type="PANTHER" id="PTHR34106">
    <property type="entry name" value="GLYCOSIDASE"/>
    <property type="match status" value="1"/>
</dbReference>
<reference evidence="4 5" key="1">
    <citation type="submission" date="2019-02" db="EMBL/GenBank/DDBJ databases">
        <title>Deep-cultivation of Planctomycetes and their phenomic and genomic characterization uncovers novel biology.</title>
        <authorList>
            <person name="Wiegand S."/>
            <person name="Jogler M."/>
            <person name="Boedeker C."/>
            <person name="Pinto D."/>
            <person name="Vollmers J."/>
            <person name="Rivas-Marin E."/>
            <person name="Kohn T."/>
            <person name="Peeters S.H."/>
            <person name="Heuer A."/>
            <person name="Rast P."/>
            <person name="Oberbeckmann S."/>
            <person name="Bunk B."/>
            <person name="Jeske O."/>
            <person name="Meyerdierks A."/>
            <person name="Storesund J.E."/>
            <person name="Kallscheuer N."/>
            <person name="Luecker S."/>
            <person name="Lage O.M."/>
            <person name="Pohl T."/>
            <person name="Merkel B.J."/>
            <person name="Hornburger P."/>
            <person name="Mueller R.-W."/>
            <person name="Bruemmer F."/>
            <person name="Labrenz M."/>
            <person name="Spormann A.M."/>
            <person name="Op den Camp H."/>
            <person name="Overmann J."/>
            <person name="Amann R."/>
            <person name="Jetten M.S.M."/>
            <person name="Mascher T."/>
            <person name="Medema M.H."/>
            <person name="Devos D.P."/>
            <person name="Kaster A.-K."/>
            <person name="Ovreas L."/>
            <person name="Rohde M."/>
            <person name="Galperin M.Y."/>
            <person name="Jogler C."/>
        </authorList>
    </citation>
    <scope>NUCLEOTIDE SEQUENCE [LARGE SCALE GENOMIC DNA]</scope>
    <source>
        <strain evidence="4 5">Q31a</strain>
    </source>
</reference>
<dbReference type="InterPro" id="IPR007184">
    <property type="entry name" value="Mannoside_phosphorylase"/>
</dbReference>
<dbReference type="PIRSF" id="PIRSF016202">
    <property type="entry name" value="PH1107"/>
    <property type="match status" value="1"/>
</dbReference>
<evidence type="ECO:0000256" key="2">
    <source>
        <dbReference type="ARBA" id="ARBA00022679"/>
    </source>
</evidence>
<dbReference type="CDD" id="cd18612">
    <property type="entry name" value="GH130_Lin0857-like"/>
    <property type="match status" value="1"/>
</dbReference>
<dbReference type="PANTHER" id="PTHR34106:SF5">
    <property type="entry name" value="GLYCOSIDASE"/>
    <property type="match status" value="1"/>
</dbReference>
<accession>A0A518G8M3</accession>
<keyword evidence="1 4" id="KW-0328">Glycosyltransferase</keyword>
<dbReference type="Gene3D" id="2.115.10.20">
    <property type="entry name" value="Glycosyl hydrolase domain, family 43"/>
    <property type="match status" value="1"/>
</dbReference>
<dbReference type="AlphaFoldDB" id="A0A518G8M3"/>
<evidence type="ECO:0000313" key="4">
    <source>
        <dbReference type="EMBL" id="QDV24935.1"/>
    </source>
</evidence>
<dbReference type="Proteomes" id="UP000318017">
    <property type="component" value="Chromosome"/>
</dbReference>